<comment type="caution">
    <text evidence="2">The sequence shown here is derived from an EMBL/GenBank/DDBJ whole genome shotgun (WGS) entry which is preliminary data.</text>
</comment>
<dbReference type="AlphaFoldDB" id="A0A4C1V2W4"/>
<sequence length="94" mass="10204">MWMSGQRWAEAPSGGRGDATRSCPPLCPSHPNQPYSTPLLSASLKLVLRLVVESELKARRGAKTRTGPGSESKMRPEPKLRMGVGSKTNVRMVS</sequence>
<name>A0A4C1V2W4_EUMVA</name>
<feature type="region of interest" description="Disordered" evidence="1">
    <location>
        <begin position="57"/>
        <end position="94"/>
    </location>
</feature>
<protein>
    <submittedName>
        <fullName evidence="2">Uncharacterized protein</fullName>
    </submittedName>
</protein>
<reference evidence="2 3" key="1">
    <citation type="journal article" date="2019" name="Commun. Biol.">
        <title>The bagworm genome reveals a unique fibroin gene that provides high tensile strength.</title>
        <authorList>
            <person name="Kono N."/>
            <person name="Nakamura H."/>
            <person name="Ohtoshi R."/>
            <person name="Tomita M."/>
            <person name="Numata K."/>
            <person name="Arakawa K."/>
        </authorList>
    </citation>
    <scope>NUCLEOTIDE SEQUENCE [LARGE SCALE GENOMIC DNA]</scope>
</reference>
<dbReference type="Proteomes" id="UP000299102">
    <property type="component" value="Unassembled WGS sequence"/>
</dbReference>
<evidence type="ECO:0000313" key="2">
    <source>
        <dbReference type="EMBL" id="GBP32879.1"/>
    </source>
</evidence>
<proteinExistence type="predicted"/>
<feature type="region of interest" description="Disordered" evidence="1">
    <location>
        <begin position="1"/>
        <end position="35"/>
    </location>
</feature>
<keyword evidence="3" id="KW-1185">Reference proteome</keyword>
<evidence type="ECO:0000256" key="1">
    <source>
        <dbReference type="SAM" id="MobiDB-lite"/>
    </source>
</evidence>
<organism evidence="2 3">
    <name type="scientific">Eumeta variegata</name>
    <name type="common">Bagworm moth</name>
    <name type="synonym">Eumeta japonica</name>
    <dbReference type="NCBI Taxonomy" id="151549"/>
    <lineage>
        <taxon>Eukaryota</taxon>
        <taxon>Metazoa</taxon>
        <taxon>Ecdysozoa</taxon>
        <taxon>Arthropoda</taxon>
        <taxon>Hexapoda</taxon>
        <taxon>Insecta</taxon>
        <taxon>Pterygota</taxon>
        <taxon>Neoptera</taxon>
        <taxon>Endopterygota</taxon>
        <taxon>Lepidoptera</taxon>
        <taxon>Glossata</taxon>
        <taxon>Ditrysia</taxon>
        <taxon>Tineoidea</taxon>
        <taxon>Psychidae</taxon>
        <taxon>Oiketicinae</taxon>
        <taxon>Eumeta</taxon>
    </lineage>
</organism>
<accession>A0A4C1V2W4</accession>
<gene>
    <name evidence="2" type="ORF">EVAR_81668_1</name>
</gene>
<dbReference type="EMBL" id="BGZK01000266">
    <property type="protein sequence ID" value="GBP32879.1"/>
    <property type="molecule type" value="Genomic_DNA"/>
</dbReference>
<evidence type="ECO:0000313" key="3">
    <source>
        <dbReference type="Proteomes" id="UP000299102"/>
    </source>
</evidence>